<dbReference type="AlphaFoldDB" id="A0A1Y2GYH6"/>
<dbReference type="RefSeq" id="XP_021885085.1">
    <property type="nucleotide sequence ID" value="XM_022028481.1"/>
</dbReference>
<evidence type="ECO:0000313" key="2">
    <source>
        <dbReference type="EMBL" id="ORZ27358.1"/>
    </source>
</evidence>
<evidence type="ECO:0000256" key="1">
    <source>
        <dbReference type="SAM" id="MobiDB-lite"/>
    </source>
</evidence>
<accession>A0A1Y2GYH6</accession>
<dbReference type="Proteomes" id="UP000193648">
    <property type="component" value="Unassembled WGS sequence"/>
</dbReference>
<organism evidence="2 3">
    <name type="scientific">Lobosporangium transversale</name>
    <dbReference type="NCBI Taxonomy" id="64571"/>
    <lineage>
        <taxon>Eukaryota</taxon>
        <taxon>Fungi</taxon>
        <taxon>Fungi incertae sedis</taxon>
        <taxon>Mucoromycota</taxon>
        <taxon>Mortierellomycotina</taxon>
        <taxon>Mortierellomycetes</taxon>
        <taxon>Mortierellales</taxon>
        <taxon>Mortierellaceae</taxon>
        <taxon>Lobosporangium</taxon>
    </lineage>
</organism>
<proteinExistence type="predicted"/>
<sequence>MARRRVCIIPAGKNDSSQPTSHSLWHGIYQEIINLTDTDDEGLYNDLKAQKAVNEVEAEGKDDNDVVLRDSEHKGGFSNTYDSL</sequence>
<comment type="caution">
    <text evidence="2">The sequence shown here is derived from an EMBL/GenBank/DDBJ whole genome shotgun (WGS) entry which is preliminary data.</text>
</comment>
<dbReference type="GeneID" id="33570324"/>
<evidence type="ECO:0000313" key="3">
    <source>
        <dbReference type="Proteomes" id="UP000193648"/>
    </source>
</evidence>
<name>A0A1Y2GYH6_9FUNG</name>
<protein>
    <submittedName>
        <fullName evidence="2">Uncharacterized protein</fullName>
    </submittedName>
</protein>
<keyword evidence="3" id="KW-1185">Reference proteome</keyword>
<reference evidence="2 3" key="1">
    <citation type="submission" date="2016-07" db="EMBL/GenBank/DDBJ databases">
        <title>Pervasive Adenine N6-methylation of Active Genes in Fungi.</title>
        <authorList>
            <consortium name="DOE Joint Genome Institute"/>
            <person name="Mondo S.J."/>
            <person name="Dannebaum R.O."/>
            <person name="Kuo R.C."/>
            <person name="Labutti K."/>
            <person name="Haridas S."/>
            <person name="Kuo A."/>
            <person name="Salamov A."/>
            <person name="Ahrendt S.R."/>
            <person name="Lipzen A."/>
            <person name="Sullivan W."/>
            <person name="Andreopoulos W.B."/>
            <person name="Clum A."/>
            <person name="Lindquist E."/>
            <person name="Daum C."/>
            <person name="Ramamoorthy G.K."/>
            <person name="Gryganskyi A."/>
            <person name="Culley D."/>
            <person name="Magnuson J.K."/>
            <person name="James T.Y."/>
            <person name="O'Malley M.A."/>
            <person name="Stajich J.E."/>
            <person name="Spatafora J.W."/>
            <person name="Visel A."/>
            <person name="Grigoriev I.V."/>
        </authorList>
    </citation>
    <scope>NUCLEOTIDE SEQUENCE [LARGE SCALE GENOMIC DNA]</scope>
    <source>
        <strain evidence="2 3">NRRL 3116</strain>
    </source>
</reference>
<gene>
    <name evidence="2" type="ORF">BCR41DRAFT_392683</name>
</gene>
<dbReference type="EMBL" id="MCFF01000004">
    <property type="protein sequence ID" value="ORZ27358.1"/>
    <property type="molecule type" value="Genomic_DNA"/>
</dbReference>
<feature type="compositionally biased region" description="Basic and acidic residues" evidence="1">
    <location>
        <begin position="58"/>
        <end position="75"/>
    </location>
</feature>
<feature type="region of interest" description="Disordered" evidence="1">
    <location>
        <begin position="55"/>
        <end position="84"/>
    </location>
</feature>
<dbReference type="InParanoid" id="A0A1Y2GYH6"/>